<comment type="caution">
    <text evidence="1">The sequence shown here is derived from an EMBL/GenBank/DDBJ whole genome shotgun (WGS) entry which is preliminary data.</text>
</comment>
<organism evidence="1 2">
    <name type="scientific">Acinetobacter nectaris CIP 110549</name>
    <dbReference type="NCBI Taxonomy" id="1392540"/>
    <lineage>
        <taxon>Bacteria</taxon>
        <taxon>Pseudomonadati</taxon>
        <taxon>Pseudomonadota</taxon>
        <taxon>Gammaproteobacteria</taxon>
        <taxon>Moraxellales</taxon>
        <taxon>Moraxellaceae</taxon>
        <taxon>Acinetobacter</taxon>
    </lineage>
</organism>
<dbReference type="RefSeq" id="WP_023273452.1">
    <property type="nucleotide sequence ID" value="NZ_KI530734.1"/>
</dbReference>
<evidence type="ECO:0000313" key="2">
    <source>
        <dbReference type="Proteomes" id="UP000023785"/>
    </source>
</evidence>
<reference evidence="1 2" key="1">
    <citation type="submission" date="2013-10" db="EMBL/GenBank/DDBJ databases">
        <title>The Genome Sequence of Acinetobacter nectaris CIP 110549.</title>
        <authorList>
            <consortium name="The Broad Institute Genomics Platform"/>
            <consortium name="The Broad Institute Genome Sequencing Center for Infectious Disease"/>
            <person name="Cerqueira G."/>
            <person name="Feldgarden M."/>
            <person name="Courvalin P."/>
            <person name="Grillot-Courvalin C."/>
            <person name="Clermont D."/>
            <person name="Rocha E."/>
            <person name="Yoon E.-J."/>
            <person name="Nemec A."/>
            <person name="Young S.K."/>
            <person name="Zeng Q."/>
            <person name="Gargeya S."/>
            <person name="Fitzgerald M."/>
            <person name="Abouelleil A."/>
            <person name="Alvarado L."/>
            <person name="Berlin A.M."/>
            <person name="Chapman S.B."/>
            <person name="Gainer-Dewar J."/>
            <person name="Goldberg J."/>
            <person name="Gnerre S."/>
            <person name="Griggs A."/>
            <person name="Gujja S."/>
            <person name="Hansen M."/>
            <person name="Howarth C."/>
            <person name="Imamovic A."/>
            <person name="Ireland A."/>
            <person name="Larimer J."/>
            <person name="McCowan C."/>
            <person name="Murphy C."/>
            <person name="Pearson M."/>
            <person name="Poon T.W."/>
            <person name="Priest M."/>
            <person name="Roberts A."/>
            <person name="Saif S."/>
            <person name="Shea T."/>
            <person name="Sykes S."/>
            <person name="Wortman J."/>
            <person name="Nusbaum C."/>
            <person name="Birren B."/>
        </authorList>
    </citation>
    <scope>NUCLEOTIDE SEQUENCE [LARGE SCALE GENOMIC DNA]</scope>
    <source>
        <strain evidence="1 2">CIP 110549</strain>
    </source>
</reference>
<dbReference type="STRING" id="1392540.P256_01828"/>
<proteinExistence type="predicted"/>
<gene>
    <name evidence="1" type="ORF">P256_01828</name>
</gene>
<protein>
    <submittedName>
        <fullName evidence="1">Uncharacterized protein</fullName>
    </submittedName>
</protein>
<dbReference type="PATRIC" id="fig|1392540.3.peg.1763"/>
<evidence type="ECO:0000313" key="1">
    <source>
        <dbReference type="EMBL" id="ESK38295.1"/>
    </source>
</evidence>
<keyword evidence="2" id="KW-1185">Reference proteome</keyword>
<dbReference type="AlphaFoldDB" id="V2TQM8"/>
<sequence length="170" mass="19639">MKHPKIYTTLLFSILAIHLGGCQEKDTKPSANPTKKEVSVQTNIRSFKATQEDIDDIQQLDQFNDDFSTTTQGIYNELVQLKQQNILREDYILQRKYEQARAAVNMLDDLDLKTDQGHYIQGLLNQYWQQQAAFLKSKTQLTNEHPTPANIQILTQAEQQLIAWKKQSTT</sequence>
<name>V2TQM8_9GAMM</name>
<dbReference type="Proteomes" id="UP000023785">
    <property type="component" value="Unassembled WGS sequence"/>
</dbReference>
<dbReference type="eggNOG" id="ENOG50328XI">
    <property type="taxonomic scope" value="Bacteria"/>
</dbReference>
<dbReference type="OrthoDB" id="6710329at2"/>
<accession>V2TQM8</accession>
<dbReference type="HOGENOM" id="CLU_1479053_0_0_6"/>
<dbReference type="EMBL" id="AYER01000007">
    <property type="protein sequence ID" value="ESK38295.1"/>
    <property type="molecule type" value="Genomic_DNA"/>
</dbReference>